<keyword evidence="3" id="KW-1185">Reference proteome</keyword>
<name>A0ABP0NI60_9DINO</name>
<sequence>MRLAVAALLASGLCNGQRSQCDEQPHLNWTAVREDLVTYSTLSEPVMRSRRCFGDTGIWSYCRVSAQMSSFGCETPSCADACRPNSADMA</sequence>
<feature type="chain" id="PRO_5045667398" evidence="1">
    <location>
        <begin position="17"/>
        <end position="90"/>
    </location>
</feature>
<keyword evidence="1" id="KW-0732">Signal</keyword>
<proteinExistence type="predicted"/>
<organism evidence="2 3">
    <name type="scientific">Durusdinium trenchii</name>
    <dbReference type="NCBI Taxonomy" id="1381693"/>
    <lineage>
        <taxon>Eukaryota</taxon>
        <taxon>Sar</taxon>
        <taxon>Alveolata</taxon>
        <taxon>Dinophyceae</taxon>
        <taxon>Suessiales</taxon>
        <taxon>Symbiodiniaceae</taxon>
        <taxon>Durusdinium</taxon>
    </lineage>
</organism>
<evidence type="ECO:0000313" key="3">
    <source>
        <dbReference type="Proteomes" id="UP001642484"/>
    </source>
</evidence>
<protein>
    <submittedName>
        <fullName evidence="2">Uncharacterized protein</fullName>
    </submittedName>
</protein>
<gene>
    <name evidence="2" type="ORF">CCMP2556_LOCUS30882</name>
</gene>
<evidence type="ECO:0000313" key="2">
    <source>
        <dbReference type="EMBL" id="CAK9062812.1"/>
    </source>
</evidence>
<evidence type="ECO:0000256" key="1">
    <source>
        <dbReference type="SAM" id="SignalP"/>
    </source>
</evidence>
<comment type="caution">
    <text evidence="2">The sequence shown here is derived from an EMBL/GenBank/DDBJ whole genome shotgun (WGS) entry which is preliminary data.</text>
</comment>
<dbReference type="EMBL" id="CAXAMN010021729">
    <property type="protein sequence ID" value="CAK9062812.1"/>
    <property type="molecule type" value="Genomic_DNA"/>
</dbReference>
<accession>A0ABP0NI60</accession>
<reference evidence="2 3" key="1">
    <citation type="submission" date="2024-02" db="EMBL/GenBank/DDBJ databases">
        <authorList>
            <person name="Chen Y."/>
            <person name="Shah S."/>
            <person name="Dougan E. K."/>
            <person name="Thang M."/>
            <person name="Chan C."/>
        </authorList>
    </citation>
    <scope>NUCLEOTIDE SEQUENCE [LARGE SCALE GENOMIC DNA]</scope>
</reference>
<feature type="signal peptide" evidence="1">
    <location>
        <begin position="1"/>
        <end position="16"/>
    </location>
</feature>
<dbReference type="Proteomes" id="UP001642484">
    <property type="component" value="Unassembled WGS sequence"/>
</dbReference>